<feature type="transmembrane region" description="Helical" evidence="1">
    <location>
        <begin position="75"/>
        <end position="103"/>
    </location>
</feature>
<keyword evidence="1" id="KW-0472">Membrane</keyword>
<proteinExistence type="predicted"/>
<organism evidence="2 3">
    <name type="scientific">Fuerstiella marisgermanici</name>
    <dbReference type="NCBI Taxonomy" id="1891926"/>
    <lineage>
        <taxon>Bacteria</taxon>
        <taxon>Pseudomonadati</taxon>
        <taxon>Planctomycetota</taxon>
        <taxon>Planctomycetia</taxon>
        <taxon>Planctomycetales</taxon>
        <taxon>Planctomycetaceae</taxon>
        <taxon>Fuerstiella</taxon>
    </lineage>
</organism>
<feature type="transmembrane region" description="Helical" evidence="1">
    <location>
        <begin position="41"/>
        <end position="63"/>
    </location>
</feature>
<keyword evidence="1" id="KW-1133">Transmembrane helix</keyword>
<sequence length="132" mass="14317">MSTDPYLLLLIYAPVMVQLVFTPGLFFYTWMKPPVSSSARYYALLGLGILAAAPLVEVGYQFLFVRWTTPSSSNAVLAAISVAHLVLTLFKLAALSLLVAAAFTGRSPQTTVSSLPYRSIVDSNNPYQPPSN</sequence>
<keyword evidence="1" id="KW-0812">Transmembrane</keyword>
<evidence type="ECO:0000313" key="3">
    <source>
        <dbReference type="Proteomes" id="UP000187735"/>
    </source>
</evidence>
<protein>
    <submittedName>
        <fullName evidence="2">Uncharacterized protein</fullName>
    </submittedName>
</protein>
<keyword evidence="3" id="KW-1185">Reference proteome</keyword>
<reference evidence="2 3" key="1">
    <citation type="journal article" date="2016" name="Front. Microbiol.">
        <title>Fuerstia marisgermanicae gen. nov., sp. nov., an Unusual Member of the Phylum Planctomycetes from the German Wadden Sea.</title>
        <authorList>
            <person name="Kohn T."/>
            <person name="Heuer A."/>
            <person name="Jogler M."/>
            <person name="Vollmers J."/>
            <person name="Boedeker C."/>
            <person name="Bunk B."/>
            <person name="Rast P."/>
            <person name="Borchert D."/>
            <person name="Glockner I."/>
            <person name="Freese H.M."/>
            <person name="Klenk H.P."/>
            <person name="Overmann J."/>
            <person name="Kaster A.K."/>
            <person name="Rohde M."/>
            <person name="Wiegand S."/>
            <person name="Jogler C."/>
        </authorList>
    </citation>
    <scope>NUCLEOTIDE SEQUENCE [LARGE SCALE GENOMIC DNA]</scope>
    <source>
        <strain evidence="2 3">NH11</strain>
    </source>
</reference>
<dbReference type="EMBL" id="CP017641">
    <property type="protein sequence ID" value="APZ93560.1"/>
    <property type="molecule type" value="Genomic_DNA"/>
</dbReference>
<accession>A0A1P8WHM4</accession>
<dbReference type="Proteomes" id="UP000187735">
    <property type="component" value="Chromosome"/>
</dbReference>
<gene>
    <name evidence="2" type="ORF">Fuma_03178</name>
</gene>
<name>A0A1P8WHM4_9PLAN</name>
<dbReference type="AlphaFoldDB" id="A0A1P8WHM4"/>
<dbReference type="KEGG" id="fmr:Fuma_03178"/>
<dbReference type="RefSeq" id="WP_145944205.1">
    <property type="nucleotide sequence ID" value="NZ_CP017641.1"/>
</dbReference>
<dbReference type="STRING" id="1891926.Fuma_03178"/>
<evidence type="ECO:0000256" key="1">
    <source>
        <dbReference type="SAM" id="Phobius"/>
    </source>
</evidence>
<evidence type="ECO:0000313" key="2">
    <source>
        <dbReference type="EMBL" id="APZ93560.1"/>
    </source>
</evidence>
<feature type="transmembrane region" description="Helical" evidence="1">
    <location>
        <begin position="6"/>
        <end position="29"/>
    </location>
</feature>